<reference evidence="1" key="2">
    <citation type="submission" date="2020-09" db="EMBL/GenBank/DDBJ databases">
        <authorList>
            <person name="Sun Q."/>
            <person name="Ohkuma M."/>
        </authorList>
    </citation>
    <scope>NUCLEOTIDE SEQUENCE</scope>
    <source>
        <strain evidence="1">JCM 4490</strain>
    </source>
</reference>
<proteinExistence type="predicted"/>
<reference evidence="1" key="1">
    <citation type="journal article" date="2014" name="Int. J. Syst. Evol. Microbiol.">
        <title>Complete genome sequence of Corynebacterium casei LMG S-19264T (=DSM 44701T), isolated from a smear-ripened cheese.</title>
        <authorList>
            <consortium name="US DOE Joint Genome Institute (JGI-PGF)"/>
            <person name="Walter F."/>
            <person name="Albersmeier A."/>
            <person name="Kalinowski J."/>
            <person name="Ruckert C."/>
        </authorList>
    </citation>
    <scope>NUCLEOTIDE SEQUENCE</scope>
    <source>
        <strain evidence="1">JCM 4490</strain>
    </source>
</reference>
<dbReference type="EMBL" id="BMUE01000007">
    <property type="protein sequence ID" value="GGW56860.1"/>
    <property type="molecule type" value="Genomic_DNA"/>
</dbReference>
<accession>A0A918JB99</accession>
<evidence type="ECO:0000313" key="2">
    <source>
        <dbReference type="Proteomes" id="UP000620224"/>
    </source>
</evidence>
<dbReference type="Proteomes" id="UP000620224">
    <property type="component" value="Unassembled WGS sequence"/>
</dbReference>
<dbReference type="AlphaFoldDB" id="A0A918JB99"/>
<gene>
    <name evidence="1" type="ORF">GCM10010503_37610</name>
</gene>
<organism evidence="1 2">
    <name type="scientific">Streptomyces lucensis JCM 4490</name>
    <dbReference type="NCBI Taxonomy" id="1306176"/>
    <lineage>
        <taxon>Bacteria</taxon>
        <taxon>Bacillati</taxon>
        <taxon>Actinomycetota</taxon>
        <taxon>Actinomycetes</taxon>
        <taxon>Kitasatosporales</taxon>
        <taxon>Streptomycetaceae</taxon>
        <taxon>Streptomyces</taxon>
    </lineage>
</organism>
<comment type="caution">
    <text evidence="1">The sequence shown here is derived from an EMBL/GenBank/DDBJ whole genome shotgun (WGS) entry which is preliminary data.</text>
</comment>
<sequence>MCGQEQGIGAVRVAGGMNAIGTEWFDANPDEVLALAVDTIWVSAPM</sequence>
<evidence type="ECO:0000313" key="1">
    <source>
        <dbReference type="EMBL" id="GGW56860.1"/>
    </source>
</evidence>
<name>A0A918JB99_9ACTN</name>
<protein>
    <submittedName>
        <fullName evidence="1">Uncharacterized protein</fullName>
    </submittedName>
</protein>
<keyword evidence="2" id="KW-1185">Reference proteome</keyword>